<keyword evidence="4 8" id="KW-0812">Transmembrane</keyword>
<dbReference type="OrthoDB" id="9783652at2"/>
<name>A0A158KAX4_9BURK</name>
<reference evidence="9" key="1">
    <citation type="submission" date="2016-01" db="EMBL/GenBank/DDBJ databases">
        <authorList>
            <person name="Peeters C."/>
        </authorList>
    </citation>
    <scope>NUCLEOTIDE SEQUENCE [LARGE SCALE GENOMIC DNA]</scope>
    <source>
        <strain evidence="9">LMG 22940</strain>
    </source>
</reference>
<keyword evidence="7" id="KW-0460">Magnesium</keyword>
<comment type="cofactor">
    <cofactor evidence="7">
        <name>Mg(2+)</name>
        <dbReference type="ChEBI" id="CHEBI:18420"/>
    </cofactor>
</comment>
<comment type="caution">
    <text evidence="9">The sequence shown here is derived from an EMBL/GenBank/DDBJ whole genome shotgun (WGS) entry which is preliminary data.</text>
</comment>
<dbReference type="Proteomes" id="UP000054770">
    <property type="component" value="Unassembled WGS sequence"/>
</dbReference>
<feature type="binding site" evidence="7">
    <location>
        <position position="216"/>
    </location>
    <ligand>
        <name>Mg(2+)</name>
        <dbReference type="ChEBI" id="CHEBI:18420"/>
    </ligand>
</feature>
<evidence type="ECO:0000256" key="6">
    <source>
        <dbReference type="ARBA" id="ARBA00023136"/>
    </source>
</evidence>
<feature type="transmembrane region" description="Helical" evidence="8">
    <location>
        <begin position="73"/>
        <end position="90"/>
    </location>
</feature>
<feature type="transmembrane region" description="Helical" evidence="8">
    <location>
        <begin position="186"/>
        <end position="205"/>
    </location>
</feature>
<feature type="transmembrane region" description="Helical" evidence="8">
    <location>
        <begin position="133"/>
        <end position="154"/>
    </location>
</feature>
<feature type="transmembrane region" description="Helical" evidence="8">
    <location>
        <begin position="330"/>
        <end position="350"/>
    </location>
</feature>
<dbReference type="GO" id="GO:0044038">
    <property type="term" value="P:cell wall macromolecule biosynthetic process"/>
    <property type="evidence" value="ECO:0007669"/>
    <property type="project" value="TreeGrafter"/>
</dbReference>
<gene>
    <name evidence="9" type="ORF">AWB68_05255</name>
</gene>
<evidence type="ECO:0000313" key="10">
    <source>
        <dbReference type="Proteomes" id="UP000054770"/>
    </source>
</evidence>
<keyword evidence="3 9" id="KW-0808">Transferase</keyword>
<evidence type="ECO:0000256" key="8">
    <source>
        <dbReference type="SAM" id="Phobius"/>
    </source>
</evidence>
<feature type="transmembrane region" description="Helical" evidence="8">
    <location>
        <begin position="307"/>
        <end position="324"/>
    </location>
</feature>
<keyword evidence="5 8" id="KW-1133">Transmembrane helix</keyword>
<evidence type="ECO:0000256" key="5">
    <source>
        <dbReference type="ARBA" id="ARBA00022989"/>
    </source>
</evidence>
<dbReference type="EMBL" id="FCON02000073">
    <property type="protein sequence ID" value="SAL77680.1"/>
    <property type="molecule type" value="Genomic_DNA"/>
</dbReference>
<evidence type="ECO:0000256" key="3">
    <source>
        <dbReference type="ARBA" id="ARBA00022679"/>
    </source>
</evidence>
<evidence type="ECO:0000256" key="2">
    <source>
        <dbReference type="ARBA" id="ARBA00022475"/>
    </source>
</evidence>
<keyword evidence="10" id="KW-1185">Reference proteome</keyword>
<dbReference type="GO" id="GO:0016780">
    <property type="term" value="F:phosphotransferase activity, for other substituted phosphate groups"/>
    <property type="evidence" value="ECO:0007669"/>
    <property type="project" value="InterPro"/>
</dbReference>
<dbReference type="GO" id="GO:0005886">
    <property type="term" value="C:plasma membrane"/>
    <property type="evidence" value="ECO:0007669"/>
    <property type="project" value="UniProtKB-SubCell"/>
</dbReference>
<feature type="transmembrane region" description="Helical" evidence="8">
    <location>
        <begin position="6"/>
        <end position="23"/>
    </location>
</feature>
<evidence type="ECO:0000256" key="4">
    <source>
        <dbReference type="ARBA" id="ARBA00022692"/>
    </source>
</evidence>
<dbReference type="GO" id="GO:0009103">
    <property type="term" value="P:lipopolysaccharide biosynthetic process"/>
    <property type="evidence" value="ECO:0007669"/>
    <property type="project" value="TreeGrafter"/>
</dbReference>
<feature type="transmembrane region" description="Helical" evidence="8">
    <location>
        <begin position="44"/>
        <end position="67"/>
    </location>
</feature>
<dbReference type="GO" id="GO:0071555">
    <property type="term" value="P:cell wall organization"/>
    <property type="evidence" value="ECO:0007669"/>
    <property type="project" value="TreeGrafter"/>
</dbReference>
<accession>A0A158KAX4</accession>
<evidence type="ECO:0000256" key="1">
    <source>
        <dbReference type="ARBA" id="ARBA00004651"/>
    </source>
</evidence>
<dbReference type="CDD" id="cd06912">
    <property type="entry name" value="GT_MraY_like"/>
    <property type="match status" value="1"/>
</dbReference>
<dbReference type="PANTHER" id="PTHR22926:SF3">
    <property type="entry name" value="UNDECAPRENYL-PHOSPHATE ALPHA-N-ACETYLGLUCOSAMINYL 1-PHOSPHATE TRANSFERASE"/>
    <property type="match status" value="1"/>
</dbReference>
<dbReference type="PANTHER" id="PTHR22926">
    <property type="entry name" value="PHOSPHO-N-ACETYLMURAMOYL-PENTAPEPTIDE-TRANSFERASE"/>
    <property type="match status" value="1"/>
</dbReference>
<dbReference type="RefSeq" id="WP_087647296.1">
    <property type="nucleotide sequence ID" value="NZ_FCON02000073.1"/>
</dbReference>
<keyword evidence="2" id="KW-1003">Cell membrane</keyword>
<feature type="transmembrane region" description="Helical" evidence="8">
    <location>
        <begin position="217"/>
        <end position="235"/>
    </location>
</feature>
<sequence>MFNLALGFVASFLVIFFIVRSSGLHGSLSMDHDLHGIQKNHAYAVPRIGGVGIACAAAITLVAQPLWATNTGTGNLLLLLCAVPVFAGGIIEDMTKRVSPRVRLLCALASALAACLVMQATLTRVDLPLVDEWLRIMPIGIGFTMLGVAGLTNAVNIIDGFNGLASVLTMLIFASIGYVAHSVNDWLVMSMALTMIGAIGGFVFWNFPVPSVFLGDGGAYFVGFIMAELLILLIVRNPSVSAWYGMAVAIYPAFETLFSIYRRRIVRGRPAGDPDGLHLHTLVYRRIVRKGLDAGNLRQRALRNSCTSVYLWVLSLVSIVPATFCWGSPAALAGATVAFVVLYVWLYVAIVRAKTPRWLMITGHAPVVAPRPRGAERPRN</sequence>
<proteinExistence type="predicted"/>
<evidence type="ECO:0000256" key="7">
    <source>
        <dbReference type="PIRSR" id="PIRSR600715-1"/>
    </source>
</evidence>
<organism evidence="9 10">
    <name type="scientific">Caballeronia choica</name>
    <dbReference type="NCBI Taxonomy" id="326476"/>
    <lineage>
        <taxon>Bacteria</taxon>
        <taxon>Pseudomonadati</taxon>
        <taxon>Pseudomonadota</taxon>
        <taxon>Betaproteobacteria</taxon>
        <taxon>Burkholderiales</taxon>
        <taxon>Burkholderiaceae</taxon>
        <taxon>Caballeronia</taxon>
    </lineage>
</organism>
<comment type="subcellular location">
    <subcellularLocation>
        <location evidence="1">Cell membrane</location>
        <topology evidence="1">Multi-pass membrane protein</topology>
    </subcellularLocation>
</comment>
<keyword evidence="6 8" id="KW-0472">Membrane</keyword>
<protein>
    <submittedName>
        <fullName evidence="9">Glycosyl transferase family protein</fullName>
    </submittedName>
</protein>
<feature type="binding site" evidence="7">
    <location>
        <position position="156"/>
    </location>
    <ligand>
        <name>Mg(2+)</name>
        <dbReference type="ChEBI" id="CHEBI:18420"/>
    </ligand>
</feature>
<dbReference type="Pfam" id="PF00953">
    <property type="entry name" value="Glycos_transf_4"/>
    <property type="match status" value="1"/>
</dbReference>
<feature type="transmembrane region" description="Helical" evidence="8">
    <location>
        <begin position="102"/>
        <end position="121"/>
    </location>
</feature>
<dbReference type="InterPro" id="IPR000715">
    <property type="entry name" value="Glycosyl_transferase_4"/>
</dbReference>
<dbReference type="GO" id="GO:0046872">
    <property type="term" value="F:metal ion binding"/>
    <property type="evidence" value="ECO:0007669"/>
    <property type="project" value="UniProtKB-KW"/>
</dbReference>
<feature type="transmembrane region" description="Helical" evidence="8">
    <location>
        <begin position="241"/>
        <end position="261"/>
    </location>
</feature>
<evidence type="ECO:0000313" key="9">
    <source>
        <dbReference type="EMBL" id="SAL77680.1"/>
    </source>
</evidence>
<dbReference type="AlphaFoldDB" id="A0A158KAX4"/>
<keyword evidence="7" id="KW-0479">Metal-binding</keyword>
<feature type="transmembrane region" description="Helical" evidence="8">
    <location>
        <begin position="161"/>
        <end position="180"/>
    </location>
</feature>